<feature type="transmembrane region" description="Helical" evidence="1">
    <location>
        <begin position="401"/>
        <end position="420"/>
    </location>
</feature>
<accession>U2JU03</accession>
<feature type="transmembrane region" description="Helical" evidence="1">
    <location>
        <begin position="91"/>
        <end position="109"/>
    </location>
</feature>
<evidence type="ECO:0000313" key="3">
    <source>
        <dbReference type="Proteomes" id="UP000016662"/>
    </source>
</evidence>
<evidence type="ECO:0000313" key="2">
    <source>
        <dbReference type="EMBL" id="ERJ89756.1"/>
    </source>
</evidence>
<dbReference type="EMBL" id="AWVF01000372">
    <property type="protein sequence ID" value="ERJ89756.1"/>
    <property type="molecule type" value="Genomic_DNA"/>
</dbReference>
<keyword evidence="1" id="KW-0472">Membrane</keyword>
<keyword evidence="1" id="KW-1133">Transmembrane helix</keyword>
<feature type="transmembrane region" description="Helical" evidence="1">
    <location>
        <begin position="145"/>
        <end position="164"/>
    </location>
</feature>
<feature type="transmembrane region" description="Helical" evidence="1">
    <location>
        <begin position="176"/>
        <end position="193"/>
    </location>
</feature>
<reference evidence="2 3" key="1">
    <citation type="submission" date="2013-07" db="EMBL/GenBank/DDBJ databases">
        <authorList>
            <person name="Weinstock G."/>
            <person name="Sodergren E."/>
            <person name="Wylie T."/>
            <person name="Fulton L."/>
            <person name="Fulton R."/>
            <person name="Fronick C."/>
            <person name="O'Laughlin M."/>
            <person name="Godfrey J."/>
            <person name="Miner T."/>
            <person name="Herter B."/>
            <person name="Appelbaum E."/>
            <person name="Cordes M."/>
            <person name="Lek S."/>
            <person name="Wollam A."/>
            <person name="Pepin K.H."/>
            <person name="Palsikar V.B."/>
            <person name="Mitreva M."/>
            <person name="Wilson R.K."/>
        </authorList>
    </citation>
    <scope>NUCLEOTIDE SEQUENCE [LARGE SCALE GENOMIC DNA]</scope>
    <source>
        <strain evidence="2 3">ATCC 27760</strain>
    </source>
</reference>
<organism evidence="2 3">
    <name type="scientific">Ruminococcus callidus ATCC 27760</name>
    <dbReference type="NCBI Taxonomy" id="411473"/>
    <lineage>
        <taxon>Bacteria</taxon>
        <taxon>Bacillati</taxon>
        <taxon>Bacillota</taxon>
        <taxon>Clostridia</taxon>
        <taxon>Eubacteriales</taxon>
        <taxon>Oscillospiraceae</taxon>
        <taxon>Ruminococcus</taxon>
    </lineage>
</organism>
<dbReference type="eggNOG" id="ENOG5033IMH">
    <property type="taxonomic scope" value="Bacteria"/>
</dbReference>
<dbReference type="PATRIC" id="fig|411473.3.peg.2454"/>
<comment type="caution">
    <text evidence="2">The sequence shown here is derived from an EMBL/GenBank/DDBJ whole genome shotgun (WGS) entry which is preliminary data.</text>
</comment>
<feature type="transmembrane region" description="Helical" evidence="1">
    <location>
        <begin position="342"/>
        <end position="364"/>
    </location>
</feature>
<name>U2JU03_9FIRM</name>
<dbReference type="RefSeq" id="WP_021681106.1">
    <property type="nucleotide sequence ID" value="NZ_KI260330.1"/>
</dbReference>
<feature type="transmembrane region" description="Helical" evidence="1">
    <location>
        <begin position="62"/>
        <end position="85"/>
    </location>
</feature>
<feature type="transmembrane region" description="Helical" evidence="1">
    <location>
        <begin position="309"/>
        <end position="330"/>
    </location>
</feature>
<protein>
    <recommendedName>
        <fullName evidence="4">Tat pathway signal sequence domain protein</fullName>
    </recommendedName>
</protein>
<evidence type="ECO:0008006" key="4">
    <source>
        <dbReference type="Google" id="ProtNLM"/>
    </source>
</evidence>
<keyword evidence="3" id="KW-1185">Reference proteome</keyword>
<dbReference type="AlphaFoldDB" id="U2JU03"/>
<keyword evidence="1" id="KW-0812">Transmembrane</keyword>
<dbReference type="OrthoDB" id="1815080at2"/>
<dbReference type="HOGENOM" id="CLU_501410_0_0_9"/>
<proteinExistence type="predicted"/>
<dbReference type="Proteomes" id="UP000016662">
    <property type="component" value="Unassembled WGS sequence"/>
</dbReference>
<feature type="transmembrane region" description="Helical" evidence="1">
    <location>
        <begin position="370"/>
        <end position="389"/>
    </location>
</feature>
<feature type="transmembrane region" description="Helical" evidence="1">
    <location>
        <begin position="199"/>
        <end position="219"/>
    </location>
</feature>
<evidence type="ECO:0000256" key="1">
    <source>
        <dbReference type="SAM" id="Phobius"/>
    </source>
</evidence>
<sequence>MGKLLWESFCIILPPVLLLTAVGVVAYYILCPSKGEFHADCTDTLYWAKATYDSGKLINPDFSYACLLPFGGSLLMLLFLPLFGFSMTTNMMGMLVFFLLFTTSLCWMLRQMHWDSRWNCITAAAFLMLLSASKKLREIFWGHTIYYSLGILFLFFGLALLFRLQNLSAIRQTREVRMHTILTFIALFLFFILCCTDQITAITIFALPVLAGLFLERVLDRKTPLLYQKNTRVLLLLLSLGIAIIAGMKLGNLWANGVAGAYADNYSNWTAQETWTEHFQKLPLAWMTLLGLEDIPDKKLMSGESIMNLIRIITALILAVLPVAATCCYAKYRGQSGRQMRILLWAHWTVTGLILVGYLCGALSVANWRLSPIVCTAFIVSMAFLRWAITKQKTMQRAAGVLCVPLACFCLLSACNVLLLPTNAEEVNVQYQLTNMLEKQGLTYGYATFWHANAITVISGEKLKVRNVSVNENGVQKATYQTDSRWYEDQPEQKNYFLLLNNAEYQKLDERKDPLLNQAERSFVLTDSNGTTYQVLVFAKNIF</sequence>
<feature type="transmembrane region" description="Helical" evidence="1">
    <location>
        <begin position="231"/>
        <end position="248"/>
    </location>
</feature>
<feature type="transmembrane region" description="Helical" evidence="1">
    <location>
        <begin position="6"/>
        <end position="30"/>
    </location>
</feature>
<gene>
    <name evidence="2" type="ORF">RUMCAL_02919</name>
</gene>